<reference evidence="2 3" key="1">
    <citation type="submission" date="2016-10" db="EMBL/GenBank/DDBJ databases">
        <authorList>
            <person name="de Groot N.N."/>
        </authorList>
    </citation>
    <scope>NUCLEOTIDE SEQUENCE [LARGE SCALE GENOMIC DNA]</scope>
    <source>
        <strain evidence="2 3">CGMCC 1.11156</strain>
    </source>
</reference>
<dbReference type="AlphaFoldDB" id="A0A1I3BBS4"/>
<gene>
    <name evidence="2" type="ORF">SAMN05216561_10147</name>
</gene>
<feature type="transmembrane region" description="Helical" evidence="1">
    <location>
        <begin position="80"/>
        <end position="96"/>
    </location>
</feature>
<dbReference type="PANTHER" id="PTHR30199">
    <property type="entry name" value="MFS FAMILY TRANSPORTER, PREDICTED SUBSTRATE BENZOATE"/>
    <property type="match status" value="1"/>
</dbReference>
<keyword evidence="1" id="KW-0812">Transmembrane</keyword>
<dbReference type="GO" id="GO:0042925">
    <property type="term" value="F:benzoate transmembrane transporter activity"/>
    <property type="evidence" value="ECO:0007669"/>
    <property type="project" value="InterPro"/>
</dbReference>
<sequence length="400" mass="39366">MSSRTDATSLSEPSHGSGQAVLAGVVTAVVGFTSSFAVVLTGLTAVGATPVEAASGLFVLSLTMGLGCVLFSLRTRTPVTLAWSTPGAALLAGAVAPDGGYATAVGAFVLAGLLYVLTGLFSPLARLVRAIPLALANAMLAGVLLVLCVAPFRALVDEPGAVGPVLLTWLVLMRVARRWAVPGAFAAAVVVIVATGSLSAVESADVVPHLTWTTPGFDPATLLAIGVPLYLVTMTSQNIPGAAVLASFGYDAPLRPALFYSGAATVATAGLGGYSINLAAISAALAAGPTAHPDPSHRWVAGVSTGATYLALGPLAAAVAAVAVAAPAGLVAAVAGVALLGTFGSAAASALGDESHREAAALTFVVAASGVAVAGVGAAFWSLLAGGAYLLVMHQWRPSP</sequence>
<dbReference type="PANTHER" id="PTHR30199:SF0">
    <property type="entry name" value="INNER MEMBRANE PROTEIN YDCO"/>
    <property type="match status" value="1"/>
</dbReference>
<feature type="transmembrane region" description="Helical" evidence="1">
    <location>
        <begin position="330"/>
        <end position="352"/>
    </location>
</feature>
<feature type="transmembrane region" description="Helical" evidence="1">
    <location>
        <begin position="21"/>
        <end position="47"/>
    </location>
</feature>
<feature type="transmembrane region" description="Helical" evidence="1">
    <location>
        <begin position="183"/>
        <end position="201"/>
    </location>
</feature>
<feature type="transmembrane region" description="Helical" evidence="1">
    <location>
        <begin position="258"/>
        <end position="287"/>
    </location>
</feature>
<feature type="transmembrane region" description="Helical" evidence="1">
    <location>
        <begin position="364"/>
        <end position="392"/>
    </location>
</feature>
<protein>
    <submittedName>
        <fullName evidence="2">Benzoate membrane transport protein</fullName>
    </submittedName>
</protein>
<name>A0A1I3BBS4_9ACTN</name>
<feature type="transmembrane region" description="Helical" evidence="1">
    <location>
        <begin position="133"/>
        <end position="154"/>
    </location>
</feature>
<dbReference type="InterPro" id="IPR004711">
    <property type="entry name" value="Benzoate_Transporter"/>
</dbReference>
<keyword evidence="3" id="KW-1185">Reference proteome</keyword>
<dbReference type="Pfam" id="PF03594">
    <property type="entry name" value="BenE"/>
    <property type="match status" value="1"/>
</dbReference>
<organism evidence="2 3">
    <name type="scientific">Nocardioides psychrotolerans</name>
    <dbReference type="NCBI Taxonomy" id="1005945"/>
    <lineage>
        <taxon>Bacteria</taxon>
        <taxon>Bacillati</taxon>
        <taxon>Actinomycetota</taxon>
        <taxon>Actinomycetes</taxon>
        <taxon>Propionibacteriales</taxon>
        <taxon>Nocardioidaceae</taxon>
        <taxon>Nocardioides</taxon>
    </lineage>
</organism>
<dbReference type="NCBIfam" id="TIGR00843">
    <property type="entry name" value="benE"/>
    <property type="match status" value="1"/>
</dbReference>
<keyword evidence="1" id="KW-0472">Membrane</keyword>
<evidence type="ECO:0000313" key="2">
    <source>
        <dbReference type="EMBL" id="SFH59744.1"/>
    </source>
</evidence>
<keyword evidence="1" id="KW-1133">Transmembrane helix</keyword>
<dbReference type="EMBL" id="FOQG01000001">
    <property type="protein sequence ID" value="SFH59744.1"/>
    <property type="molecule type" value="Genomic_DNA"/>
</dbReference>
<dbReference type="Proteomes" id="UP000198649">
    <property type="component" value="Unassembled WGS sequence"/>
</dbReference>
<feature type="transmembrane region" description="Helical" evidence="1">
    <location>
        <begin position="102"/>
        <end position="121"/>
    </location>
</feature>
<evidence type="ECO:0000256" key="1">
    <source>
        <dbReference type="SAM" id="Phobius"/>
    </source>
</evidence>
<proteinExistence type="predicted"/>
<evidence type="ECO:0000313" key="3">
    <source>
        <dbReference type="Proteomes" id="UP000198649"/>
    </source>
</evidence>
<feature type="transmembrane region" description="Helical" evidence="1">
    <location>
        <begin position="221"/>
        <end position="246"/>
    </location>
</feature>
<feature type="transmembrane region" description="Helical" evidence="1">
    <location>
        <begin position="53"/>
        <end position="73"/>
    </location>
</feature>
<feature type="transmembrane region" description="Helical" evidence="1">
    <location>
        <begin position="299"/>
        <end position="323"/>
    </location>
</feature>
<accession>A0A1I3BBS4</accession>
<dbReference type="STRING" id="1005945.SAMN05216561_10147"/>
<dbReference type="GO" id="GO:0005886">
    <property type="term" value="C:plasma membrane"/>
    <property type="evidence" value="ECO:0007669"/>
    <property type="project" value="TreeGrafter"/>
</dbReference>
<dbReference type="RefSeq" id="WP_246165796.1">
    <property type="nucleotide sequence ID" value="NZ_BKAF01000001.1"/>
</dbReference>